<comment type="caution">
    <text evidence="2">The sequence shown here is derived from an EMBL/GenBank/DDBJ whole genome shotgun (WGS) entry which is preliminary data.</text>
</comment>
<feature type="transmembrane region" description="Helical" evidence="1">
    <location>
        <begin position="12"/>
        <end position="33"/>
    </location>
</feature>
<keyword evidence="1" id="KW-0472">Membrane</keyword>
<feature type="transmembrane region" description="Helical" evidence="1">
    <location>
        <begin position="39"/>
        <end position="58"/>
    </location>
</feature>
<keyword evidence="3" id="KW-1185">Reference proteome</keyword>
<dbReference type="RefSeq" id="WP_066753866.1">
    <property type="nucleotide sequence ID" value="NZ_JBHUMB010000005.1"/>
</dbReference>
<accession>A0ABW5U9K1</accession>
<reference evidence="3" key="1">
    <citation type="journal article" date="2019" name="Int. J. Syst. Evol. Microbiol.">
        <title>The Global Catalogue of Microorganisms (GCM) 10K type strain sequencing project: providing services to taxonomists for standard genome sequencing and annotation.</title>
        <authorList>
            <consortium name="The Broad Institute Genomics Platform"/>
            <consortium name="The Broad Institute Genome Sequencing Center for Infectious Disease"/>
            <person name="Wu L."/>
            <person name="Ma J."/>
        </authorList>
    </citation>
    <scope>NUCLEOTIDE SEQUENCE [LARGE SCALE GENOMIC DNA]</scope>
    <source>
        <strain evidence="3">KCTC 42247</strain>
    </source>
</reference>
<protein>
    <submittedName>
        <fullName evidence="2">Uncharacterized protein</fullName>
    </submittedName>
</protein>
<keyword evidence="1" id="KW-1133">Transmembrane helix</keyword>
<gene>
    <name evidence="2" type="ORF">ACFSQ6_02625</name>
</gene>
<proteinExistence type="predicted"/>
<dbReference type="EMBL" id="JBHUMB010000005">
    <property type="protein sequence ID" value="MFD2742280.1"/>
    <property type="molecule type" value="Genomic_DNA"/>
</dbReference>
<evidence type="ECO:0000313" key="2">
    <source>
        <dbReference type="EMBL" id="MFD2742280.1"/>
    </source>
</evidence>
<keyword evidence="1" id="KW-0812">Transmembrane</keyword>
<name>A0ABW5U9K1_9SPHI</name>
<evidence type="ECO:0000256" key="1">
    <source>
        <dbReference type="SAM" id="Phobius"/>
    </source>
</evidence>
<organism evidence="2 3">
    <name type="scientific">Sphingobacterium populi</name>
    <dbReference type="NCBI Taxonomy" id="1812824"/>
    <lineage>
        <taxon>Bacteria</taxon>
        <taxon>Pseudomonadati</taxon>
        <taxon>Bacteroidota</taxon>
        <taxon>Sphingobacteriia</taxon>
        <taxon>Sphingobacteriales</taxon>
        <taxon>Sphingobacteriaceae</taxon>
        <taxon>Sphingobacterium</taxon>
    </lineage>
</organism>
<evidence type="ECO:0000313" key="3">
    <source>
        <dbReference type="Proteomes" id="UP001597418"/>
    </source>
</evidence>
<dbReference type="Proteomes" id="UP001597418">
    <property type="component" value="Unassembled WGS sequence"/>
</dbReference>
<sequence>MSKILKDRGQNRGFLDFVFAEAPLFGVLSILISDNQSKAKKITTIAATFVGLIAAAIVT</sequence>